<dbReference type="HOGENOM" id="CLU_920833_0_0_0"/>
<dbReference type="AlphaFoldDB" id="B8GBT3"/>
<name>B8GBT3_CHLAD</name>
<evidence type="ECO:0000256" key="1">
    <source>
        <dbReference type="RuleBase" id="RU003814"/>
    </source>
</evidence>
<dbReference type="RefSeq" id="WP_015940759.1">
    <property type="nucleotide sequence ID" value="NC_011831.1"/>
</dbReference>
<dbReference type="OrthoDB" id="6113936at2"/>
<dbReference type="EMBL" id="CP001337">
    <property type="protein sequence ID" value="ACL24900.1"/>
    <property type="molecule type" value="Genomic_DNA"/>
</dbReference>
<dbReference type="GO" id="GO:0003743">
    <property type="term" value="F:translation initiation factor activity"/>
    <property type="evidence" value="ECO:0007669"/>
    <property type="project" value="UniProtKB-KW"/>
</dbReference>
<dbReference type="SUPFAM" id="SSF100950">
    <property type="entry name" value="NagB/RpiA/CoA transferase-like"/>
    <property type="match status" value="1"/>
</dbReference>
<dbReference type="Gene3D" id="3.40.50.10470">
    <property type="entry name" value="Translation initiation factor eif-2b, domain 2"/>
    <property type="match status" value="1"/>
</dbReference>
<organism evidence="2 3">
    <name type="scientific">Chloroflexus aggregans (strain MD-66 / DSM 9485)</name>
    <dbReference type="NCBI Taxonomy" id="326427"/>
    <lineage>
        <taxon>Bacteria</taxon>
        <taxon>Bacillati</taxon>
        <taxon>Chloroflexota</taxon>
        <taxon>Chloroflexia</taxon>
        <taxon>Chloroflexales</taxon>
        <taxon>Chloroflexineae</taxon>
        <taxon>Chloroflexaceae</taxon>
        <taxon>Chloroflexus</taxon>
    </lineage>
</organism>
<keyword evidence="2" id="KW-0648">Protein biosynthesis</keyword>
<dbReference type="PANTHER" id="PTHR43475:SF1">
    <property type="entry name" value="METHYLTHIORIBOSE-1-PHOSPHATE ISOMERASE"/>
    <property type="match status" value="1"/>
</dbReference>
<dbReference type="InterPro" id="IPR027363">
    <property type="entry name" value="M1Pi_N"/>
</dbReference>
<dbReference type="InterPro" id="IPR000649">
    <property type="entry name" value="IF-2B-related"/>
</dbReference>
<evidence type="ECO:0000313" key="2">
    <source>
        <dbReference type="EMBL" id="ACL24900.1"/>
    </source>
</evidence>
<dbReference type="PANTHER" id="PTHR43475">
    <property type="entry name" value="METHYLTHIORIBOSE-1-PHOSPHATE ISOMERASE"/>
    <property type="match status" value="1"/>
</dbReference>
<keyword evidence="2" id="KW-0396">Initiation factor</keyword>
<dbReference type="GO" id="GO:0046523">
    <property type="term" value="F:S-methyl-5-thioribose-1-phosphate isomerase activity"/>
    <property type="evidence" value="ECO:0007669"/>
    <property type="project" value="TreeGrafter"/>
</dbReference>
<keyword evidence="3" id="KW-1185">Reference proteome</keyword>
<dbReference type="Gene3D" id="1.20.120.420">
    <property type="entry name" value="translation initiation factor eif-2b, domain 1"/>
    <property type="match status" value="1"/>
</dbReference>
<dbReference type="InterPro" id="IPR042529">
    <property type="entry name" value="IF_2B-like_C"/>
</dbReference>
<dbReference type="GO" id="GO:0019509">
    <property type="term" value="P:L-methionine salvage from methylthioadenosine"/>
    <property type="evidence" value="ECO:0007669"/>
    <property type="project" value="TreeGrafter"/>
</dbReference>
<sequence length="310" mass="33275">MDPFIARSVAAIAADTVSGAVEIAKKCAEVLARAVRSRPMSNRVDVQHEVLTVGRALMRSHPTVAPLVNLVNSLLWRLEEAGDSESAIRLVDETTNDFRRRLHVHEAAIAETTLRLIGEEARILTIGRSTTVRAALRHAHRAGRRPRVICTESRPLGEGRMLAGELAASGIHTTLIADASAATQVAQCNLVLVGADLISSDGLINRVGTYPLALAAQAAGVPIYTLCSSEKLLPLGYRLPTQSIQSINQLWTEAPPGITVHTAYCDRTPLDLLTGIISERGIAPPVGIEAWLAATHLHPLLRNGLDEPHS</sequence>
<proteinExistence type="inferred from homology"/>
<dbReference type="Pfam" id="PF01008">
    <property type="entry name" value="IF-2B"/>
    <property type="match status" value="1"/>
</dbReference>
<reference evidence="2" key="1">
    <citation type="submission" date="2008-12" db="EMBL/GenBank/DDBJ databases">
        <title>Complete sequence of Chloroflexus aggregans DSM 9485.</title>
        <authorList>
            <consortium name="US DOE Joint Genome Institute"/>
            <person name="Lucas S."/>
            <person name="Copeland A."/>
            <person name="Lapidus A."/>
            <person name="Glavina del Rio T."/>
            <person name="Dalin E."/>
            <person name="Tice H."/>
            <person name="Pitluck S."/>
            <person name="Foster B."/>
            <person name="Larimer F."/>
            <person name="Land M."/>
            <person name="Hauser L."/>
            <person name="Kyrpides N."/>
            <person name="Mikhailova N."/>
            <person name="Bryant D."/>
            <person name="Richardson P."/>
        </authorList>
    </citation>
    <scope>NUCLEOTIDE SEQUENCE</scope>
    <source>
        <strain evidence="2">DSM 9485</strain>
    </source>
</reference>
<protein>
    <submittedName>
        <fullName evidence="2">Initiation factor 2B related</fullName>
    </submittedName>
</protein>
<dbReference type="InterPro" id="IPR037171">
    <property type="entry name" value="NagB/RpiA_transferase-like"/>
</dbReference>
<dbReference type="STRING" id="326427.Cagg_2012"/>
<accession>B8GBT3</accession>
<comment type="similarity">
    <text evidence="1">Belongs to the eIF-2B alpha/beta/delta subunits family.</text>
</comment>
<dbReference type="eggNOG" id="COG1184">
    <property type="taxonomic scope" value="Bacteria"/>
</dbReference>
<gene>
    <name evidence="2" type="ordered locus">Cagg_2012</name>
</gene>
<dbReference type="KEGG" id="cag:Cagg_2012"/>
<dbReference type="Proteomes" id="UP000002508">
    <property type="component" value="Chromosome"/>
</dbReference>
<evidence type="ECO:0000313" key="3">
    <source>
        <dbReference type="Proteomes" id="UP000002508"/>
    </source>
</evidence>